<reference evidence="1" key="1">
    <citation type="submission" date="2021-05" db="EMBL/GenBank/DDBJ databases">
        <authorList>
            <person name="Alioto T."/>
            <person name="Alioto T."/>
            <person name="Gomez Garrido J."/>
        </authorList>
    </citation>
    <scope>NUCLEOTIDE SEQUENCE</scope>
</reference>
<dbReference type="AlphaFoldDB" id="A0A8D8ZJQ2"/>
<proteinExistence type="predicted"/>
<dbReference type="EMBL" id="HBUF01520246">
    <property type="protein sequence ID" value="CAG6748697.1"/>
    <property type="molecule type" value="Transcribed_RNA"/>
</dbReference>
<protein>
    <submittedName>
        <fullName evidence="1">Uncharacterized protein</fullName>
    </submittedName>
</protein>
<evidence type="ECO:0000313" key="1">
    <source>
        <dbReference type="EMBL" id="CAG6748697.1"/>
    </source>
</evidence>
<organism evidence="1">
    <name type="scientific">Cacopsylla melanoneura</name>
    <dbReference type="NCBI Taxonomy" id="428564"/>
    <lineage>
        <taxon>Eukaryota</taxon>
        <taxon>Metazoa</taxon>
        <taxon>Ecdysozoa</taxon>
        <taxon>Arthropoda</taxon>
        <taxon>Hexapoda</taxon>
        <taxon>Insecta</taxon>
        <taxon>Pterygota</taxon>
        <taxon>Neoptera</taxon>
        <taxon>Paraneoptera</taxon>
        <taxon>Hemiptera</taxon>
        <taxon>Sternorrhyncha</taxon>
        <taxon>Psylloidea</taxon>
        <taxon>Psyllidae</taxon>
        <taxon>Psyllinae</taxon>
        <taxon>Cacopsylla</taxon>
    </lineage>
</organism>
<sequence length="109" mass="12487">MFQTSEIKEMRKEHGTHHGEYKREICTSISVCGIAGDGCYCYGLIPQMPNVTKMLLLLQSYIITQNGNKAEEFRLIFFSFFFSPHKKLVSAQINVCQSRFAIIIIFSLV</sequence>
<name>A0A8D8ZJQ2_9HEMI</name>
<accession>A0A8D8ZJQ2</accession>